<keyword evidence="1" id="KW-0378">Hydrolase</keyword>
<dbReference type="Proteomes" id="UP000346198">
    <property type="component" value="Unassembled WGS sequence"/>
</dbReference>
<dbReference type="GO" id="GO:0005975">
    <property type="term" value="P:carbohydrate metabolic process"/>
    <property type="evidence" value="ECO:0007669"/>
    <property type="project" value="UniProtKB-ARBA"/>
</dbReference>
<dbReference type="InterPro" id="IPR031924">
    <property type="entry name" value="GH115"/>
</dbReference>
<dbReference type="Pfam" id="PF17829">
    <property type="entry name" value="GH115_C"/>
    <property type="match status" value="1"/>
</dbReference>
<dbReference type="InterPro" id="IPR029018">
    <property type="entry name" value="Hex-like_dom2"/>
</dbReference>
<evidence type="ECO:0000256" key="1">
    <source>
        <dbReference type="ARBA" id="ARBA00022801"/>
    </source>
</evidence>
<keyword evidence="2" id="KW-1133">Transmembrane helix</keyword>
<feature type="transmembrane region" description="Helical" evidence="2">
    <location>
        <begin position="35"/>
        <end position="57"/>
    </location>
</feature>
<dbReference type="Gene3D" id="3.30.379.10">
    <property type="entry name" value="Chitobiase/beta-hexosaminidase domain 2-like"/>
    <property type="match status" value="1"/>
</dbReference>
<evidence type="ECO:0000256" key="2">
    <source>
        <dbReference type="SAM" id="Phobius"/>
    </source>
</evidence>
<feature type="domain" description="Gylcosyl hydrolase 115 C-terminal" evidence="3">
    <location>
        <begin position="731"/>
        <end position="883"/>
    </location>
</feature>
<dbReference type="SUPFAM" id="SSF55545">
    <property type="entry name" value="beta-N-acetylhexosaminidase-like domain"/>
    <property type="match status" value="1"/>
</dbReference>
<evidence type="ECO:0000259" key="3">
    <source>
        <dbReference type="Pfam" id="PF17829"/>
    </source>
</evidence>
<proteinExistence type="predicted"/>
<dbReference type="PANTHER" id="PTHR37842">
    <property type="match status" value="1"/>
</dbReference>
<gene>
    <name evidence="4" type="ORF">SCARR_04207</name>
</gene>
<dbReference type="Pfam" id="PF15979">
    <property type="entry name" value="Glyco_hydro_115"/>
    <property type="match status" value="1"/>
</dbReference>
<dbReference type="InterPro" id="IPR042301">
    <property type="entry name" value="GH115_sf"/>
</dbReference>
<dbReference type="Gene3D" id="3.20.20.520">
    <property type="entry name" value="Glycosyl hydrolase family 115"/>
    <property type="match status" value="1"/>
</dbReference>
<keyword evidence="2" id="KW-0812">Transmembrane</keyword>
<dbReference type="GO" id="GO:0016787">
    <property type="term" value="F:hydrolase activity"/>
    <property type="evidence" value="ECO:0007669"/>
    <property type="project" value="UniProtKB-KW"/>
</dbReference>
<dbReference type="InterPro" id="IPR041437">
    <property type="entry name" value="GH115_C"/>
</dbReference>
<organism evidence="4 5">
    <name type="scientific">Pontiella sulfatireligans</name>
    <dbReference type="NCBI Taxonomy" id="2750658"/>
    <lineage>
        <taxon>Bacteria</taxon>
        <taxon>Pseudomonadati</taxon>
        <taxon>Kiritimatiellota</taxon>
        <taxon>Kiritimatiellia</taxon>
        <taxon>Kiritimatiellales</taxon>
        <taxon>Pontiellaceae</taxon>
        <taxon>Pontiella</taxon>
    </lineage>
</organism>
<dbReference type="Gene3D" id="2.60.120.1620">
    <property type="match status" value="1"/>
</dbReference>
<name>A0A6C2UTA0_9BACT</name>
<dbReference type="AlphaFoldDB" id="A0A6C2UTA0"/>
<dbReference type="Gene3D" id="1.20.58.2150">
    <property type="match status" value="1"/>
</dbReference>
<dbReference type="EMBL" id="CAAHFH010000002">
    <property type="protein sequence ID" value="VGO22126.1"/>
    <property type="molecule type" value="Genomic_DNA"/>
</dbReference>
<keyword evidence="5" id="KW-1185">Reference proteome</keyword>
<evidence type="ECO:0000313" key="5">
    <source>
        <dbReference type="Proteomes" id="UP000346198"/>
    </source>
</evidence>
<reference evidence="4 5" key="1">
    <citation type="submission" date="2019-04" db="EMBL/GenBank/DDBJ databases">
        <authorList>
            <person name="Van Vliet M D."/>
        </authorList>
    </citation>
    <scope>NUCLEOTIDE SEQUENCE [LARGE SCALE GENOMIC DNA]</scope>
    <source>
        <strain evidence="4 5">F21</strain>
    </source>
</reference>
<evidence type="ECO:0000313" key="4">
    <source>
        <dbReference type="EMBL" id="VGO22126.1"/>
    </source>
</evidence>
<protein>
    <recommendedName>
        <fullName evidence="3">Gylcosyl hydrolase 115 C-terminal domain-containing protein</fullName>
    </recommendedName>
</protein>
<keyword evidence="2" id="KW-0472">Membrane</keyword>
<dbReference type="PANTHER" id="PTHR37842:SF2">
    <property type="entry name" value="GYLCOSYL HYDROLASE 115 C-TERMINAL DOMAIN-CONTAINING PROTEIN"/>
    <property type="match status" value="1"/>
</dbReference>
<sequence length="892" mass="99625">MTIKKYTTEQIIGMLREAEMLLTARQVIATASRKLTLRAIIQTALFVCVISSSGVFASEPPASVCFEGKSGMPLINNGQPLPIVISESADPAVKRGATAFAEDLYKIGGSATRIIEAGDTLKHPAVLMGVLGNHPLIDDLVSQGKVDISTIKGEWEAFQVAVVEKPWPDVEHVLVIVGADRRGAIYGAFDLSEQMGVSPWYWFADVPTVQHKNVFVTAGSVTDQPKVRYRGIFINDEDPALKGWAEKKFGGVNSGMYERVFDLILRLKGNYIWPAMWGKSFHLDDPKNTALADNMGIVMGTSHHEPMARAHAEWRRKTRNPCIGVGEWDYETNSENIKTFWRAGIERMMSKGNGSSYESLVTVGMRGDGDEPMSEGTAIDLLEKIVSDQRDIIADVTDAPADATPQVWALYKEVLDYYEKGMTVPDDVTLLFADDNWGLVRRLPTKELDREGGFGVYYHFDYVGVPRNYKWNNTIQIGKVWQQMDLSYQRGARDLWVVNVGDLKPIEYPIDFFLTMAWDPEAMDTQALAQYATGFAEQTFGRELALEIAGLIQRYGTYAATRKPELLNQNTFAIGSIGLPSLKGGPFYQHVKKWRQLQRDMIRVKAKIGEEHYAAFFQLVEWPISAMSNLYEMYFAAAWNKVLAEEGDARANHFQQIVTRNFQRDAELTDQYHQINDGKWDGMINQIHMSYVTWRHPEQQIMPPVSKVDGVKNDIAVSFVEMPQPVHIQIINAGEFSNAHNNNGLTWTRVEHLGQSSAAVVALPQGKAATRVSDNVALTYKIEQPFYGSANVTLELSPTLDTIGQGGMRLAVTIDDEPVQILNFDLHATGAGQHTAEEKAWAKAVVNNKHTIDVRFVGISPGEHVLKIFRIDDNVVLEKMIIESIQTETPAS</sequence>
<accession>A0A6C2UTA0</accession>